<dbReference type="OrthoDB" id="9804695at2"/>
<dbReference type="InterPro" id="IPR003781">
    <property type="entry name" value="CoA-bd"/>
</dbReference>
<dbReference type="RefSeq" id="WP_091818331.1">
    <property type="nucleotide sequence ID" value="NZ_FOCW01000013.1"/>
</dbReference>
<dbReference type="InterPro" id="IPR036291">
    <property type="entry name" value="NAD(P)-bd_dom_sf"/>
</dbReference>
<evidence type="ECO:0000259" key="1">
    <source>
        <dbReference type="SMART" id="SM00881"/>
    </source>
</evidence>
<reference evidence="2 3" key="1">
    <citation type="submission" date="2016-10" db="EMBL/GenBank/DDBJ databases">
        <authorList>
            <person name="de Groot N.N."/>
        </authorList>
    </citation>
    <scope>NUCLEOTIDE SEQUENCE [LARGE SCALE GENOMIC DNA]</scope>
    <source>
        <strain evidence="2 3">DSM 15123</strain>
    </source>
</reference>
<dbReference type="AlphaFoldDB" id="A0A1H8KSN2"/>
<dbReference type="PANTHER" id="PTHR33303:SF2">
    <property type="entry name" value="COA-BINDING DOMAIN-CONTAINING PROTEIN"/>
    <property type="match status" value="1"/>
</dbReference>
<sequence length="147" mass="15795">MDDITHILETTRTVAIVGMSDNPERASHEVAHYLQAGGYRIIPVNPGLAQKGEKVLGETPYADLEAAAKGLKEAGEAPIDMVDVFRKSEDVPPVADQAIAIGAKTLWLQLSIHHPEAEQKAAAAGLNVVSNKCTKIEHARRGIVRDV</sequence>
<organism evidence="2 3">
    <name type="scientific">Brachymonas denitrificans DSM 15123</name>
    <dbReference type="NCBI Taxonomy" id="1121117"/>
    <lineage>
        <taxon>Bacteria</taxon>
        <taxon>Pseudomonadati</taxon>
        <taxon>Pseudomonadota</taxon>
        <taxon>Betaproteobacteria</taxon>
        <taxon>Burkholderiales</taxon>
        <taxon>Comamonadaceae</taxon>
        <taxon>Brachymonas</taxon>
    </lineage>
</organism>
<protein>
    <recommendedName>
        <fullName evidence="1">CoA-binding domain-containing protein</fullName>
    </recommendedName>
</protein>
<accession>A0A1H8KSN2</accession>
<dbReference type="PANTHER" id="PTHR33303">
    <property type="entry name" value="CYTOPLASMIC PROTEIN-RELATED"/>
    <property type="match status" value="1"/>
</dbReference>
<dbReference type="EMBL" id="FOCW01000013">
    <property type="protein sequence ID" value="SEN95910.1"/>
    <property type="molecule type" value="Genomic_DNA"/>
</dbReference>
<keyword evidence="3" id="KW-1185">Reference proteome</keyword>
<dbReference type="Gene3D" id="3.40.50.720">
    <property type="entry name" value="NAD(P)-binding Rossmann-like Domain"/>
    <property type="match status" value="1"/>
</dbReference>
<dbReference type="Proteomes" id="UP000199531">
    <property type="component" value="Unassembled WGS sequence"/>
</dbReference>
<name>A0A1H8KSN2_9BURK</name>
<dbReference type="SMART" id="SM00881">
    <property type="entry name" value="CoA_binding"/>
    <property type="match status" value="1"/>
</dbReference>
<feature type="domain" description="CoA-binding" evidence="1">
    <location>
        <begin position="7"/>
        <end position="112"/>
    </location>
</feature>
<dbReference type="Pfam" id="PF13380">
    <property type="entry name" value="CoA_binding_2"/>
    <property type="match status" value="1"/>
</dbReference>
<proteinExistence type="predicted"/>
<evidence type="ECO:0000313" key="2">
    <source>
        <dbReference type="EMBL" id="SEN95910.1"/>
    </source>
</evidence>
<dbReference type="SUPFAM" id="SSF51735">
    <property type="entry name" value="NAD(P)-binding Rossmann-fold domains"/>
    <property type="match status" value="1"/>
</dbReference>
<gene>
    <name evidence="2" type="ORF">SAMN02745977_02443</name>
</gene>
<evidence type="ECO:0000313" key="3">
    <source>
        <dbReference type="Proteomes" id="UP000199531"/>
    </source>
</evidence>
<dbReference type="STRING" id="1121117.SAMN02745977_02443"/>